<evidence type="ECO:0000313" key="3">
    <source>
        <dbReference type="Proteomes" id="UP000265509"/>
    </source>
</evidence>
<name>A0A3L7DZJ3_9GAMM</name>
<sequence>MSNNRTQLVLGVKEHLLAGHPITQLECIVLFGVPSLTKVISDMRRDGYVIKSKRVPFVAALRRINESARLEPPRNLPVKEVTLTEYWLSR</sequence>
<dbReference type="EMBL" id="QRAN01000012">
    <property type="protein sequence ID" value="RLQ21553.1"/>
    <property type="molecule type" value="Genomic_DNA"/>
</dbReference>
<accession>A0A3L7DZJ3</accession>
<gene>
    <name evidence="2" type="ORF">DWB85_12420</name>
</gene>
<evidence type="ECO:0000259" key="1">
    <source>
        <dbReference type="Pfam" id="PF14090"/>
    </source>
</evidence>
<evidence type="ECO:0000313" key="2">
    <source>
        <dbReference type="EMBL" id="RLQ21553.1"/>
    </source>
</evidence>
<protein>
    <recommendedName>
        <fullName evidence="1">Winged helix-turn-helix domain-containing protein</fullName>
    </recommendedName>
</protein>
<dbReference type="OrthoDB" id="5737257at2"/>
<dbReference type="RefSeq" id="WP_117955071.1">
    <property type="nucleotide sequence ID" value="NZ_QRAN01000012.1"/>
</dbReference>
<keyword evidence="3" id="KW-1185">Reference proteome</keyword>
<reference evidence="2 3" key="1">
    <citation type="submission" date="2018-07" db="EMBL/GenBank/DDBJ databases">
        <title>Halioglobus sp. genome submission.</title>
        <authorList>
            <person name="Ye M.-Q."/>
            <person name="Du Z.-J."/>
        </authorList>
    </citation>
    <scope>NUCLEOTIDE SEQUENCE [LARGE SCALE GENOMIC DNA]</scope>
    <source>
        <strain evidence="2 3">U0301</strain>
    </source>
</reference>
<dbReference type="Pfam" id="PF14090">
    <property type="entry name" value="HTH_39"/>
    <property type="match status" value="1"/>
</dbReference>
<dbReference type="Proteomes" id="UP000265509">
    <property type="component" value="Unassembled WGS sequence"/>
</dbReference>
<dbReference type="InterPro" id="IPR055245">
    <property type="entry name" value="HTH_proteobacteria"/>
</dbReference>
<comment type="caution">
    <text evidence="2">The sequence shown here is derived from an EMBL/GenBank/DDBJ whole genome shotgun (WGS) entry which is preliminary data.</text>
</comment>
<feature type="domain" description="Winged helix-turn-helix" evidence="1">
    <location>
        <begin position="14"/>
        <end position="57"/>
    </location>
</feature>
<organism evidence="2 3">
    <name type="scientific">Seongchinamella sediminis</name>
    <dbReference type="NCBI Taxonomy" id="2283635"/>
    <lineage>
        <taxon>Bacteria</taxon>
        <taxon>Pseudomonadati</taxon>
        <taxon>Pseudomonadota</taxon>
        <taxon>Gammaproteobacteria</taxon>
        <taxon>Cellvibrionales</taxon>
        <taxon>Halieaceae</taxon>
        <taxon>Seongchinamella</taxon>
    </lineage>
</organism>
<proteinExistence type="predicted"/>
<dbReference type="AlphaFoldDB" id="A0A3L7DZJ3"/>